<dbReference type="OrthoDB" id="270651at2759"/>
<evidence type="ECO:0000256" key="2">
    <source>
        <dbReference type="ARBA" id="ARBA00007228"/>
    </source>
</evidence>
<keyword evidence="7" id="KW-0809">Transit peptide</keyword>
<dbReference type="FunFam" id="3.30.1330.30:FF:000035">
    <property type="entry name" value="TrmH family RNA methyltransferase"/>
    <property type="match status" value="1"/>
</dbReference>
<dbReference type="InterPro" id="IPR029028">
    <property type="entry name" value="Alpha/beta_knot_MTases"/>
</dbReference>
<comment type="caution">
    <text evidence="12">The sequence shown here is derived from an EMBL/GenBank/DDBJ whole genome shotgun (WGS) entry which is preliminary data.</text>
</comment>
<evidence type="ECO:0000256" key="10">
    <source>
        <dbReference type="SAM" id="MobiDB-lite"/>
    </source>
</evidence>
<dbReference type="GO" id="GO:0016435">
    <property type="term" value="F:rRNA (guanine) methyltransferase activity"/>
    <property type="evidence" value="ECO:0007669"/>
    <property type="project" value="TreeGrafter"/>
</dbReference>
<feature type="domain" description="RNA 2-O ribose methyltransferase substrate binding" evidence="11">
    <location>
        <begin position="428"/>
        <end position="512"/>
    </location>
</feature>
<dbReference type="Pfam" id="PF00588">
    <property type="entry name" value="SpoU_methylase"/>
    <property type="match status" value="1"/>
</dbReference>
<feature type="compositionally biased region" description="Basic and acidic residues" evidence="10">
    <location>
        <begin position="159"/>
        <end position="182"/>
    </location>
</feature>
<evidence type="ECO:0000256" key="5">
    <source>
        <dbReference type="ARBA" id="ARBA00022679"/>
    </source>
</evidence>
<feature type="compositionally biased region" description="Basic and acidic residues" evidence="10">
    <location>
        <begin position="259"/>
        <end position="271"/>
    </location>
</feature>
<keyword evidence="13" id="KW-1185">Reference proteome</keyword>
<dbReference type="GO" id="GO:0003723">
    <property type="term" value="F:RNA binding"/>
    <property type="evidence" value="ECO:0007669"/>
    <property type="project" value="InterPro"/>
</dbReference>
<keyword evidence="3" id="KW-0698">rRNA processing</keyword>
<dbReference type="SMART" id="SM00967">
    <property type="entry name" value="SpoU_sub_bind"/>
    <property type="match status" value="1"/>
</dbReference>
<keyword evidence="5" id="KW-0808">Transferase</keyword>
<dbReference type="InParanoid" id="A0A2P5HZJ6"/>
<dbReference type="InterPro" id="IPR029064">
    <property type="entry name" value="Ribosomal_eL30-like_sf"/>
</dbReference>
<dbReference type="InterPro" id="IPR029026">
    <property type="entry name" value="tRNA_m1G_MTases_N"/>
</dbReference>
<evidence type="ECO:0000256" key="3">
    <source>
        <dbReference type="ARBA" id="ARBA00022552"/>
    </source>
</evidence>
<dbReference type="InterPro" id="IPR001537">
    <property type="entry name" value="SpoU_MeTrfase"/>
</dbReference>
<accession>A0A2P5HZJ6</accession>
<evidence type="ECO:0000313" key="12">
    <source>
        <dbReference type="EMBL" id="POS75675.1"/>
    </source>
</evidence>
<dbReference type="Gene3D" id="3.30.1330.30">
    <property type="match status" value="1"/>
</dbReference>
<feature type="compositionally biased region" description="Basic and acidic residues" evidence="10">
    <location>
        <begin position="278"/>
        <end position="294"/>
    </location>
</feature>
<evidence type="ECO:0000259" key="11">
    <source>
        <dbReference type="SMART" id="SM00967"/>
    </source>
</evidence>
<comment type="similarity">
    <text evidence="2">Belongs to the class IV-like SAM-binding methyltransferase superfamily. RNA methyltransferase TrmH family.</text>
</comment>
<feature type="compositionally biased region" description="Basic and acidic residues" evidence="10">
    <location>
        <begin position="403"/>
        <end position="415"/>
    </location>
</feature>
<dbReference type="Proteomes" id="UP000094444">
    <property type="component" value="Unassembled WGS sequence"/>
</dbReference>
<evidence type="ECO:0000256" key="9">
    <source>
        <dbReference type="ARBA" id="ARBA00034881"/>
    </source>
</evidence>
<feature type="compositionally biased region" description="Basic and acidic residues" evidence="10">
    <location>
        <begin position="369"/>
        <end position="394"/>
    </location>
</feature>
<dbReference type="InterPro" id="IPR047261">
    <property type="entry name" value="MRM1_MeTrfase_dom"/>
</dbReference>
<organism evidence="12 13">
    <name type="scientific">Diaporthe helianthi</name>
    <dbReference type="NCBI Taxonomy" id="158607"/>
    <lineage>
        <taxon>Eukaryota</taxon>
        <taxon>Fungi</taxon>
        <taxon>Dikarya</taxon>
        <taxon>Ascomycota</taxon>
        <taxon>Pezizomycotina</taxon>
        <taxon>Sordariomycetes</taxon>
        <taxon>Sordariomycetidae</taxon>
        <taxon>Diaporthales</taxon>
        <taxon>Diaporthaceae</taxon>
        <taxon>Diaporthe</taxon>
    </lineage>
</organism>
<name>A0A2P5HZJ6_DIAHE</name>
<feature type="compositionally biased region" description="Polar residues" evidence="10">
    <location>
        <begin position="340"/>
        <end position="352"/>
    </location>
</feature>
<proteinExistence type="inferred from homology"/>
<dbReference type="GO" id="GO:0005739">
    <property type="term" value="C:mitochondrion"/>
    <property type="evidence" value="ECO:0007669"/>
    <property type="project" value="UniProtKB-SubCell"/>
</dbReference>
<dbReference type="InterPro" id="IPR047182">
    <property type="entry name" value="MRM1"/>
</dbReference>
<evidence type="ECO:0000256" key="8">
    <source>
        <dbReference type="ARBA" id="ARBA00023128"/>
    </source>
</evidence>
<dbReference type="EMBL" id="MAVT02000457">
    <property type="protein sequence ID" value="POS75675.1"/>
    <property type="molecule type" value="Genomic_DNA"/>
</dbReference>
<keyword evidence="8" id="KW-0496">Mitochondrion</keyword>
<dbReference type="SUPFAM" id="SSF75217">
    <property type="entry name" value="alpha/beta knot"/>
    <property type="match status" value="1"/>
</dbReference>
<dbReference type="PANTHER" id="PTHR46103">
    <property type="entry name" value="RRNA METHYLTRANSFERASE 1, MITOCHONDRIAL"/>
    <property type="match status" value="1"/>
</dbReference>
<dbReference type="CDD" id="cd18105">
    <property type="entry name" value="SpoU-like_MRM1"/>
    <property type="match status" value="1"/>
</dbReference>
<comment type="subcellular location">
    <subcellularLocation>
        <location evidence="1">Mitochondrion</location>
    </subcellularLocation>
</comment>
<dbReference type="SUPFAM" id="SSF55315">
    <property type="entry name" value="L30e-like"/>
    <property type="match status" value="1"/>
</dbReference>
<protein>
    <recommendedName>
        <fullName evidence="9">rRNA methyltransferase 1, mitochondrial</fullName>
    </recommendedName>
</protein>
<dbReference type="Pfam" id="PF08032">
    <property type="entry name" value="SpoU_sub_bind"/>
    <property type="match status" value="1"/>
</dbReference>
<dbReference type="STRING" id="158607.A0A2P5HZJ6"/>
<evidence type="ECO:0000256" key="4">
    <source>
        <dbReference type="ARBA" id="ARBA00022603"/>
    </source>
</evidence>
<dbReference type="AlphaFoldDB" id="A0A2P5HZJ6"/>
<evidence type="ECO:0000313" key="13">
    <source>
        <dbReference type="Proteomes" id="UP000094444"/>
    </source>
</evidence>
<dbReference type="PANTHER" id="PTHR46103:SF1">
    <property type="entry name" value="RRNA METHYLTRANSFERASE 1, MITOCHONDRIAL"/>
    <property type="match status" value="1"/>
</dbReference>
<sequence>MSLVTKLPLRGRNTLLRVGFLPLSSQRCASRLSAIHQGLNRSERARPQGSSPRKEIRQRPGDEPYLSPEERRKARRIARENPIEYKIRKGKKDITEEPGPPRKSKKARFMDARDPLGGKSLVKKFKTGQLFDGLQMGDGGNREGNLQHEDFMRQLAGDMSDRSGPRRSNREGRSDAPRKFDGSQRSFGSSERPGGFESSRGDQDRRPARPRTPWGDSGKDGDMRDQRRNTERFHDTSKDFDRSRQDSRAPSGSRAPWGDSRKDVDMRDQRRNTASFDDFSKDFDRSRQGSRQDSRAPSGSRAPWGDSGKDEDIREQRRNTARFDDTPKGFDQSRRDSLAPSGSQAPSDSRAPSDSWKHDQRTGTTYGSERTKSFEPSGRDQEPRSFPRPERPRSTDLSSDDAADAKAWKPKRDEGPVSIPYTTAASQFLYGTSAVEAALTAGRRKMYKLYIYRGKGRGARALEKDLVLFNLARSRGIKVQYLEEESLPMLNKMSDSRPHNGHILEASPLPQLPATALMEFSENQDRPGFEIAVGYQSYEEIQVNGTSGFVSTEPGSRKPLVLVVDQVLDPGNLGAIIRTASFMGVTAVAVSKKGSSPVTPVVLKASAGAAEFLTMLSVNSVEDFLRNSSKKGWKVFAACPPKADSKRAQIDSIQLENHDPLLKDPCILVVGSEGEGLTRAVRRAADVEISIPNLSGSEVVDSLNVSVATGLLCSAFLKGKVKARGSTASDPGALF</sequence>
<reference evidence="12" key="1">
    <citation type="submission" date="2017-09" db="EMBL/GenBank/DDBJ databases">
        <title>Polyketide synthases of a Diaporthe helianthi virulent isolate.</title>
        <authorList>
            <person name="Baroncelli R."/>
        </authorList>
    </citation>
    <scope>NUCLEOTIDE SEQUENCE [LARGE SCALE GENOMIC DNA]</scope>
    <source>
        <strain evidence="12">7/96</strain>
    </source>
</reference>
<evidence type="ECO:0000256" key="7">
    <source>
        <dbReference type="ARBA" id="ARBA00022946"/>
    </source>
</evidence>
<feature type="compositionally biased region" description="Basic and acidic residues" evidence="10">
    <location>
        <begin position="41"/>
        <end position="95"/>
    </location>
</feature>
<dbReference type="Gene3D" id="3.40.1280.10">
    <property type="match status" value="1"/>
</dbReference>
<dbReference type="InterPro" id="IPR013123">
    <property type="entry name" value="SpoU_subst-bd"/>
</dbReference>
<gene>
    <name evidence="12" type="ORF">DHEL01_v205925</name>
</gene>
<evidence type="ECO:0000256" key="6">
    <source>
        <dbReference type="ARBA" id="ARBA00022691"/>
    </source>
</evidence>
<feature type="compositionally biased region" description="Basic and acidic residues" evidence="10">
    <location>
        <begin position="217"/>
        <end position="247"/>
    </location>
</feature>
<evidence type="ECO:0000256" key="1">
    <source>
        <dbReference type="ARBA" id="ARBA00004173"/>
    </source>
</evidence>
<feature type="compositionally biased region" description="Basic and acidic residues" evidence="10">
    <location>
        <begin position="307"/>
        <end position="337"/>
    </location>
</feature>
<keyword evidence="4 12" id="KW-0489">Methyltransferase</keyword>
<feature type="region of interest" description="Disordered" evidence="10">
    <location>
        <begin position="38"/>
        <end position="417"/>
    </location>
</feature>
<keyword evidence="6" id="KW-0949">S-adenosyl-L-methionine</keyword>